<evidence type="ECO:0000313" key="6">
    <source>
        <dbReference type="Proteomes" id="UP000703661"/>
    </source>
</evidence>
<evidence type="ECO:0000256" key="1">
    <source>
        <dbReference type="ARBA" id="ARBA00004340"/>
    </source>
</evidence>
<name>A0A9P6MEY1_9FUNG</name>
<evidence type="ECO:0000259" key="4">
    <source>
        <dbReference type="Pfam" id="PF20147"/>
    </source>
</evidence>
<proteinExistence type="predicted"/>
<comment type="caution">
    <text evidence="5">The sequence shown here is derived from an EMBL/GenBank/DDBJ whole genome shotgun (WGS) entry which is preliminary data.</text>
</comment>
<dbReference type="EMBL" id="JAAAID010003907">
    <property type="protein sequence ID" value="KAF9995183.1"/>
    <property type="molecule type" value="Genomic_DNA"/>
</dbReference>
<dbReference type="Pfam" id="PF20147">
    <property type="entry name" value="Crinkler"/>
    <property type="match status" value="1"/>
</dbReference>
<dbReference type="InterPro" id="IPR045379">
    <property type="entry name" value="Crinkler_N"/>
</dbReference>
<dbReference type="GO" id="GO:0043657">
    <property type="term" value="C:host cell"/>
    <property type="evidence" value="ECO:0007669"/>
    <property type="project" value="UniProtKB-SubCell"/>
</dbReference>
<dbReference type="OrthoDB" id="2304312at2759"/>
<dbReference type="GO" id="GO:0005576">
    <property type="term" value="C:extracellular region"/>
    <property type="evidence" value="ECO:0007669"/>
    <property type="project" value="UniProtKB-SubCell"/>
</dbReference>
<dbReference type="Proteomes" id="UP000703661">
    <property type="component" value="Unassembled WGS sequence"/>
</dbReference>
<protein>
    <recommendedName>
        <fullName evidence="4">Crinkler effector protein N-terminal domain-containing protein</fullName>
    </recommendedName>
</protein>
<evidence type="ECO:0000256" key="3">
    <source>
        <dbReference type="ARBA" id="ARBA00022525"/>
    </source>
</evidence>
<accession>A0A9P6MEY1</accession>
<comment type="subcellular location">
    <subcellularLocation>
        <location evidence="1">Host cell</location>
    </subcellularLocation>
    <subcellularLocation>
        <location evidence="2">Secreted</location>
    </subcellularLocation>
</comment>
<feature type="domain" description="Crinkler effector protein N-terminal" evidence="4">
    <location>
        <begin position="6"/>
        <end position="102"/>
    </location>
</feature>
<evidence type="ECO:0000313" key="5">
    <source>
        <dbReference type="EMBL" id="KAF9995183.1"/>
    </source>
</evidence>
<organism evidence="5 6">
    <name type="scientific">Entomortierella chlamydospora</name>
    <dbReference type="NCBI Taxonomy" id="101097"/>
    <lineage>
        <taxon>Eukaryota</taxon>
        <taxon>Fungi</taxon>
        <taxon>Fungi incertae sedis</taxon>
        <taxon>Mucoromycota</taxon>
        <taxon>Mortierellomycotina</taxon>
        <taxon>Mortierellomycetes</taxon>
        <taxon>Mortierellales</taxon>
        <taxon>Mortierellaceae</taxon>
        <taxon>Entomortierella</taxon>
    </lineage>
</organism>
<gene>
    <name evidence="5" type="ORF">BGZ80_007582</name>
</gene>
<keyword evidence="6" id="KW-1185">Reference proteome</keyword>
<sequence>MTSVKVKLFCIIDGDSTAFSVKIEPEDAIDDLKDAIKKKQSPLFDDIRASELILWSVDVADEGIPVHLDHVESKTQLTKSTKSIKIVFGENPAADTIHCIVRRPAPAFILLKVNTSTFLRRQVVQVHHLLKN</sequence>
<keyword evidence="3" id="KW-0964">Secreted</keyword>
<dbReference type="AlphaFoldDB" id="A0A9P6MEY1"/>
<reference evidence="5" key="1">
    <citation type="journal article" date="2020" name="Fungal Divers.">
        <title>Resolving the Mortierellaceae phylogeny through synthesis of multi-gene phylogenetics and phylogenomics.</title>
        <authorList>
            <person name="Vandepol N."/>
            <person name="Liber J."/>
            <person name="Desiro A."/>
            <person name="Na H."/>
            <person name="Kennedy M."/>
            <person name="Barry K."/>
            <person name="Grigoriev I.V."/>
            <person name="Miller A.N."/>
            <person name="O'Donnell K."/>
            <person name="Stajich J.E."/>
            <person name="Bonito G."/>
        </authorList>
    </citation>
    <scope>NUCLEOTIDE SEQUENCE</scope>
    <source>
        <strain evidence="5">NRRL 2769</strain>
    </source>
</reference>
<evidence type="ECO:0000256" key="2">
    <source>
        <dbReference type="ARBA" id="ARBA00004613"/>
    </source>
</evidence>